<dbReference type="AlphaFoldDB" id="A0A1Y1XI36"/>
<keyword evidence="1" id="KW-0732">Signal</keyword>
<dbReference type="STRING" id="1754192.A0A1Y1XI36"/>
<keyword evidence="2" id="KW-0677">Repeat</keyword>
<evidence type="ECO:0000259" key="4">
    <source>
        <dbReference type="PROSITE" id="PS51763"/>
    </source>
</evidence>
<dbReference type="Proteomes" id="UP000193944">
    <property type="component" value="Unassembled WGS sequence"/>
</dbReference>
<keyword evidence="3" id="KW-0378">Hydrolase</keyword>
<dbReference type="GO" id="GO:0016787">
    <property type="term" value="F:hydrolase activity"/>
    <property type="evidence" value="ECO:0007669"/>
    <property type="project" value="UniProtKB-KW"/>
</dbReference>
<dbReference type="InterPro" id="IPR002883">
    <property type="entry name" value="CBM10/Dockerin_dom"/>
</dbReference>
<protein>
    <recommendedName>
        <fullName evidence="4">CBM10 domain-containing protein</fullName>
    </recommendedName>
</protein>
<dbReference type="InterPro" id="IPR009034">
    <property type="entry name" value="Dockerin_dom_fun_sf"/>
</dbReference>
<proteinExistence type="predicted"/>
<dbReference type="EMBL" id="MCFG01000036">
    <property type="protein sequence ID" value="ORX85415.1"/>
    <property type="molecule type" value="Genomic_DNA"/>
</dbReference>
<dbReference type="OrthoDB" id="10257085at2759"/>
<dbReference type="PROSITE" id="PS51763">
    <property type="entry name" value="CBM10"/>
    <property type="match status" value="2"/>
</dbReference>
<feature type="domain" description="CBM10" evidence="4">
    <location>
        <begin position="55"/>
        <end position="91"/>
    </location>
</feature>
<gene>
    <name evidence="5" type="ORF">BCR32DRAFT_196871</name>
</gene>
<reference evidence="5 6" key="1">
    <citation type="submission" date="2016-08" db="EMBL/GenBank/DDBJ databases">
        <title>A Parts List for Fungal Cellulosomes Revealed by Comparative Genomics.</title>
        <authorList>
            <consortium name="DOE Joint Genome Institute"/>
            <person name="Haitjema C.H."/>
            <person name="Gilmore S.P."/>
            <person name="Henske J.K."/>
            <person name="Solomon K.V."/>
            <person name="De Groot R."/>
            <person name="Kuo A."/>
            <person name="Mondo S.J."/>
            <person name="Salamov A.A."/>
            <person name="Labutti K."/>
            <person name="Zhao Z."/>
            <person name="Chiniquy J."/>
            <person name="Barry K."/>
            <person name="Brewer H.M."/>
            <person name="Purvine S.O."/>
            <person name="Wright A.T."/>
            <person name="Boxma B."/>
            <person name="Van Alen T."/>
            <person name="Hackstein J.H."/>
            <person name="Baker S.E."/>
            <person name="Grigoriev I.V."/>
            <person name="O'Malley M.A."/>
        </authorList>
    </citation>
    <scope>NUCLEOTIDE SEQUENCE [LARGE SCALE GENOMIC DNA]</scope>
    <source>
        <strain evidence="5 6">S4</strain>
    </source>
</reference>
<dbReference type="SUPFAM" id="SSF64571">
    <property type="entry name" value="Cellulose docking domain, dockering"/>
    <property type="match status" value="2"/>
</dbReference>
<feature type="domain" description="CBM10" evidence="4">
    <location>
        <begin position="1"/>
        <end position="36"/>
    </location>
</feature>
<feature type="non-terminal residue" evidence="5">
    <location>
        <position position="94"/>
    </location>
</feature>
<feature type="non-terminal residue" evidence="5">
    <location>
        <position position="1"/>
    </location>
</feature>
<organism evidence="5 6">
    <name type="scientific">Anaeromyces robustus</name>
    <dbReference type="NCBI Taxonomy" id="1754192"/>
    <lineage>
        <taxon>Eukaryota</taxon>
        <taxon>Fungi</taxon>
        <taxon>Fungi incertae sedis</taxon>
        <taxon>Chytridiomycota</taxon>
        <taxon>Chytridiomycota incertae sedis</taxon>
        <taxon>Neocallimastigomycetes</taxon>
        <taxon>Neocallimastigales</taxon>
        <taxon>Neocallimastigaceae</taxon>
        <taxon>Anaeromyces</taxon>
    </lineage>
</organism>
<evidence type="ECO:0000313" key="6">
    <source>
        <dbReference type="Proteomes" id="UP000193944"/>
    </source>
</evidence>
<evidence type="ECO:0000313" key="5">
    <source>
        <dbReference type="EMBL" id="ORX85415.1"/>
    </source>
</evidence>
<name>A0A1Y1XI36_9FUNG</name>
<dbReference type="Gene3D" id="3.90.1220.10">
    <property type="entry name" value="Cellulose docking domain, dockering"/>
    <property type="match status" value="2"/>
</dbReference>
<comment type="caution">
    <text evidence="5">The sequence shown here is derived from an EMBL/GenBank/DDBJ whole genome shotgun (WGS) entry which is preliminary data.</text>
</comment>
<dbReference type="Pfam" id="PF02013">
    <property type="entry name" value="CBM_10"/>
    <property type="match status" value="2"/>
</dbReference>
<sequence length="94" mass="10480">CFATKLNYKCCSGCDVAFVDNDGKWGYENNNWCGLKDTCDKTEPQPEPQPEPTDECFSIKLGYPCCNTCNVSTTDQDGSWGIENNQWCGIKDSC</sequence>
<evidence type="ECO:0000256" key="2">
    <source>
        <dbReference type="ARBA" id="ARBA00022737"/>
    </source>
</evidence>
<keyword evidence="6" id="KW-1185">Reference proteome</keyword>
<accession>A0A1Y1XI36</accession>
<reference evidence="5 6" key="2">
    <citation type="submission" date="2016-08" db="EMBL/GenBank/DDBJ databases">
        <title>Pervasive Adenine N6-methylation of Active Genes in Fungi.</title>
        <authorList>
            <consortium name="DOE Joint Genome Institute"/>
            <person name="Mondo S.J."/>
            <person name="Dannebaum R.O."/>
            <person name="Kuo R.C."/>
            <person name="Labutti K."/>
            <person name="Haridas S."/>
            <person name="Kuo A."/>
            <person name="Salamov A."/>
            <person name="Ahrendt S.R."/>
            <person name="Lipzen A."/>
            <person name="Sullivan W."/>
            <person name="Andreopoulos W.B."/>
            <person name="Clum A."/>
            <person name="Lindquist E."/>
            <person name="Daum C."/>
            <person name="Ramamoorthy G.K."/>
            <person name="Gryganskyi A."/>
            <person name="Culley D."/>
            <person name="Magnuson J.K."/>
            <person name="James T.Y."/>
            <person name="O'Malley M.A."/>
            <person name="Stajich J.E."/>
            <person name="Spatafora J.W."/>
            <person name="Visel A."/>
            <person name="Grigoriev I.V."/>
        </authorList>
    </citation>
    <scope>NUCLEOTIDE SEQUENCE [LARGE SCALE GENOMIC DNA]</scope>
    <source>
        <strain evidence="5 6">S4</strain>
    </source>
</reference>
<evidence type="ECO:0000256" key="3">
    <source>
        <dbReference type="ARBA" id="ARBA00022801"/>
    </source>
</evidence>
<evidence type="ECO:0000256" key="1">
    <source>
        <dbReference type="ARBA" id="ARBA00022729"/>
    </source>
</evidence>